<dbReference type="PANTHER" id="PTHR46401:SF2">
    <property type="entry name" value="GLYCOSYLTRANSFERASE WBBK-RELATED"/>
    <property type="match status" value="1"/>
</dbReference>
<evidence type="ECO:0000313" key="5">
    <source>
        <dbReference type="Proteomes" id="UP000468650"/>
    </source>
</evidence>
<comment type="caution">
    <text evidence="4">The sequence shown here is derived from an EMBL/GenBank/DDBJ whole genome shotgun (WGS) entry which is preliminary data.</text>
</comment>
<feature type="domain" description="Glycosyl transferase family 1" evidence="2">
    <location>
        <begin position="191"/>
        <end position="344"/>
    </location>
</feature>
<feature type="domain" description="Glycosyltransferase subfamily 4-like N-terminal" evidence="3">
    <location>
        <begin position="17"/>
        <end position="171"/>
    </location>
</feature>
<organism evidence="4 5">
    <name type="scientific">Phaeocystidibacter luteus</name>
    <dbReference type="NCBI Taxonomy" id="911197"/>
    <lineage>
        <taxon>Bacteria</taxon>
        <taxon>Pseudomonadati</taxon>
        <taxon>Bacteroidota</taxon>
        <taxon>Flavobacteriia</taxon>
        <taxon>Flavobacteriales</taxon>
        <taxon>Phaeocystidibacteraceae</taxon>
        <taxon>Phaeocystidibacter</taxon>
    </lineage>
</organism>
<dbReference type="SUPFAM" id="SSF53756">
    <property type="entry name" value="UDP-Glycosyltransferase/glycogen phosphorylase"/>
    <property type="match status" value="1"/>
</dbReference>
<gene>
    <name evidence="4" type="ORF">F8C67_06725</name>
</gene>
<dbReference type="CDD" id="cd03809">
    <property type="entry name" value="GT4_MtfB-like"/>
    <property type="match status" value="1"/>
</dbReference>
<dbReference type="RefSeq" id="WP_151667062.1">
    <property type="nucleotide sequence ID" value="NZ_WBVO01000004.1"/>
</dbReference>
<dbReference type="InterPro" id="IPR028098">
    <property type="entry name" value="Glyco_trans_4-like_N"/>
</dbReference>
<dbReference type="OrthoDB" id="9801609at2"/>
<keyword evidence="5" id="KW-1185">Reference proteome</keyword>
<name>A0A6N6RGP3_9FLAO</name>
<protein>
    <submittedName>
        <fullName evidence="4">Glycosyltransferase family 4 protein</fullName>
    </submittedName>
</protein>
<dbReference type="Pfam" id="PF00534">
    <property type="entry name" value="Glycos_transf_1"/>
    <property type="match status" value="1"/>
</dbReference>
<evidence type="ECO:0000256" key="1">
    <source>
        <dbReference type="ARBA" id="ARBA00022679"/>
    </source>
</evidence>
<proteinExistence type="predicted"/>
<dbReference type="Pfam" id="PF13439">
    <property type="entry name" value="Glyco_transf_4"/>
    <property type="match status" value="1"/>
</dbReference>
<dbReference type="GO" id="GO:0016757">
    <property type="term" value="F:glycosyltransferase activity"/>
    <property type="evidence" value="ECO:0007669"/>
    <property type="project" value="InterPro"/>
</dbReference>
<dbReference type="Gene3D" id="3.40.50.2000">
    <property type="entry name" value="Glycogen Phosphorylase B"/>
    <property type="match status" value="2"/>
</dbReference>
<dbReference type="InterPro" id="IPR001296">
    <property type="entry name" value="Glyco_trans_1"/>
</dbReference>
<sequence length="369" mass="42040">MKIAINTRWLLKNRLEGIGWFTHSLVKRMVESHPEVEFHLIFDRKPDASYKYGPNVVMHTVRPAARHPYLWSLWNHYRVPAKLRRIKPDVYFSPDGMGVKNWKGKQLLAVHDLNFEHHPEWIPRKVGEWYQKHMVQYGRAADRIVCVSRETLEDVSRTWGISTSIMDVVYNAPQSNFEPLIGANIELPISGKYFLCVGSINPRKNLALAVRAFSKYRLQGGDAELVLVGNHMHIDSELERVLEESPYRNKVHFVGRKHGSELNAIMSNAIALLFPSLFEGFGIPIVEAMAAGTPVICSNVSCMPEIAGDAALLLSPFDADAWTDGMNQMENQSERQTWIEKGIERAKFFNWDSSAKKLWENIVKTAGNA</sequence>
<dbReference type="GO" id="GO:0009103">
    <property type="term" value="P:lipopolysaccharide biosynthetic process"/>
    <property type="evidence" value="ECO:0007669"/>
    <property type="project" value="TreeGrafter"/>
</dbReference>
<dbReference type="Proteomes" id="UP000468650">
    <property type="component" value="Unassembled WGS sequence"/>
</dbReference>
<evidence type="ECO:0000259" key="2">
    <source>
        <dbReference type="Pfam" id="PF00534"/>
    </source>
</evidence>
<keyword evidence="1 4" id="KW-0808">Transferase</keyword>
<dbReference type="PANTHER" id="PTHR46401">
    <property type="entry name" value="GLYCOSYLTRANSFERASE WBBK-RELATED"/>
    <property type="match status" value="1"/>
</dbReference>
<dbReference type="EMBL" id="WBVO01000004">
    <property type="protein sequence ID" value="KAB2810273.1"/>
    <property type="molecule type" value="Genomic_DNA"/>
</dbReference>
<evidence type="ECO:0000259" key="3">
    <source>
        <dbReference type="Pfam" id="PF13439"/>
    </source>
</evidence>
<dbReference type="AlphaFoldDB" id="A0A6N6RGP3"/>
<reference evidence="4 5" key="1">
    <citation type="submission" date="2019-09" db="EMBL/GenBank/DDBJ databases">
        <title>Genomes of family Cryomorphaceae.</title>
        <authorList>
            <person name="Bowman J.P."/>
        </authorList>
    </citation>
    <scope>NUCLEOTIDE SEQUENCE [LARGE SCALE GENOMIC DNA]</scope>
    <source>
        <strain evidence="4 5">LMG 25704</strain>
    </source>
</reference>
<evidence type="ECO:0000313" key="4">
    <source>
        <dbReference type="EMBL" id="KAB2810273.1"/>
    </source>
</evidence>
<accession>A0A6N6RGP3</accession>